<reference evidence="1" key="1">
    <citation type="submission" date="2021-10" db="EMBL/GenBank/DDBJ databases">
        <title>Psilocybe cubensis genome.</title>
        <authorList>
            <person name="Mckernan K.J."/>
            <person name="Crawford S."/>
            <person name="Trippe A."/>
            <person name="Kane L.T."/>
            <person name="Mclaughlin S."/>
        </authorList>
    </citation>
    <scope>NUCLEOTIDE SEQUENCE</scope>
    <source>
        <strain evidence="1">MGC-MH-2018</strain>
    </source>
</reference>
<dbReference type="EMBL" id="JAFIQS020000012">
    <property type="protein sequence ID" value="KAH9475350.1"/>
    <property type="molecule type" value="Genomic_DNA"/>
</dbReference>
<keyword evidence="2" id="KW-1185">Reference proteome</keyword>
<dbReference type="Proteomes" id="UP000664032">
    <property type="component" value="Unassembled WGS sequence"/>
</dbReference>
<comment type="caution">
    <text evidence="1">The sequence shown here is derived from an EMBL/GenBank/DDBJ whole genome shotgun (WGS) entry which is preliminary data.</text>
</comment>
<evidence type="ECO:0000313" key="1">
    <source>
        <dbReference type="EMBL" id="KAH9475350.1"/>
    </source>
</evidence>
<proteinExistence type="predicted"/>
<name>A0ACB8GIS4_PSICU</name>
<protein>
    <submittedName>
        <fullName evidence="1">Uncharacterized protein</fullName>
    </submittedName>
</protein>
<gene>
    <name evidence="1" type="ORF">JR316_0012461</name>
</gene>
<accession>A0ACB8GIS4</accession>
<sequence>MAPKVNKRAKISAKSKPSVAGPISTGLGLQVDATFPIKKSKALQLPLELLLEIVTYFNAFPSEPVGFYDRRYFDREASKYLERTDALRSLSQTCRLWRYIFLPLLWERLDVLATHSESGAWYQVFGETLIRKCFLVTENRDIASHVRSVSVVLSRYSASTVLPAFVRGIEALPNLKTLYIATAHDKMSTALKTAFDGHVFSQIETAMLPTYAHNILRSCPEVKKVVCVDFMDASKLISANAKCCKKVEEIEQFAFEGERQMRRLVKAAPNLRSIKFQRSIDVAILKPLAALRNLSHITLQSSCTTFEDALNHSSEMACVKAAKDILKQSKFDGPKSLVLEHYSSIYIRTHDQRMWSERIDL</sequence>
<evidence type="ECO:0000313" key="2">
    <source>
        <dbReference type="Proteomes" id="UP000664032"/>
    </source>
</evidence>
<organism evidence="1 2">
    <name type="scientific">Psilocybe cubensis</name>
    <name type="common">Psychedelic mushroom</name>
    <name type="synonym">Stropharia cubensis</name>
    <dbReference type="NCBI Taxonomy" id="181762"/>
    <lineage>
        <taxon>Eukaryota</taxon>
        <taxon>Fungi</taxon>
        <taxon>Dikarya</taxon>
        <taxon>Basidiomycota</taxon>
        <taxon>Agaricomycotina</taxon>
        <taxon>Agaricomycetes</taxon>
        <taxon>Agaricomycetidae</taxon>
        <taxon>Agaricales</taxon>
        <taxon>Agaricineae</taxon>
        <taxon>Strophariaceae</taxon>
        <taxon>Psilocybe</taxon>
    </lineage>
</organism>